<keyword evidence="3" id="KW-1185">Reference proteome</keyword>
<accession>A0ABN9D102</accession>
<gene>
    <name evidence="2" type="ORF">SPARVUS_LOCUS6278096</name>
</gene>
<organism evidence="2 3">
    <name type="scientific">Staurois parvus</name>
    <dbReference type="NCBI Taxonomy" id="386267"/>
    <lineage>
        <taxon>Eukaryota</taxon>
        <taxon>Metazoa</taxon>
        <taxon>Chordata</taxon>
        <taxon>Craniata</taxon>
        <taxon>Vertebrata</taxon>
        <taxon>Euteleostomi</taxon>
        <taxon>Amphibia</taxon>
        <taxon>Batrachia</taxon>
        <taxon>Anura</taxon>
        <taxon>Neobatrachia</taxon>
        <taxon>Ranoidea</taxon>
        <taxon>Ranidae</taxon>
        <taxon>Staurois</taxon>
    </lineage>
</organism>
<evidence type="ECO:0000313" key="3">
    <source>
        <dbReference type="Proteomes" id="UP001162483"/>
    </source>
</evidence>
<dbReference type="EMBL" id="CATNWA010014018">
    <property type="protein sequence ID" value="CAI9566127.1"/>
    <property type="molecule type" value="Genomic_DNA"/>
</dbReference>
<comment type="caution">
    <text evidence="2">The sequence shown here is derived from an EMBL/GenBank/DDBJ whole genome shotgun (WGS) entry which is preliminary data.</text>
</comment>
<keyword evidence="1" id="KW-0472">Membrane</keyword>
<proteinExistence type="predicted"/>
<keyword evidence="1" id="KW-0812">Transmembrane</keyword>
<feature type="transmembrane region" description="Helical" evidence="1">
    <location>
        <begin position="45"/>
        <end position="67"/>
    </location>
</feature>
<name>A0ABN9D102_9NEOB</name>
<keyword evidence="1" id="KW-1133">Transmembrane helix</keyword>
<sequence>MLFCISLQNVSKVKQHTVHIVKQTQHTVNPLITQKLTPSSPVPLVHSQCFLLALITVLVSLGMSVAVS</sequence>
<protein>
    <submittedName>
        <fullName evidence="2">Uncharacterized protein</fullName>
    </submittedName>
</protein>
<dbReference type="Proteomes" id="UP001162483">
    <property type="component" value="Unassembled WGS sequence"/>
</dbReference>
<evidence type="ECO:0000256" key="1">
    <source>
        <dbReference type="SAM" id="Phobius"/>
    </source>
</evidence>
<reference evidence="2" key="1">
    <citation type="submission" date="2023-05" db="EMBL/GenBank/DDBJ databases">
        <authorList>
            <person name="Stuckert A."/>
        </authorList>
    </citation>
    <scope>NUCLEOTIDE SEQUENCE</scope>
</reference>
<evidence type="ECO:0000313" key="2">
    <source>
        <dbReference type="EMBL" id="CAI9566127.1"/>
    </source>
</evidence>